<dbReference type="InterPro" id="IPR050478">
    <property type="entry name" value="Ethylene_sulfur-biosynth"/>
</dbReference>
<dbReference type="AlphaFoldDB" id="A0A9N7NEW7"/>
<gene>
    <name evidence="4" type="ORF">SHERM_24789</name>
</gene>
<dbReference type="InterPro" id="IPR015424">
    <property type="entry name" value="PyrdxlP-dep_Trfase"/>
</dbReference>
<organism evidence="4 5">
    <name type="scientific">Striga hermonthica</name>
    <name type="common">Purple witchweed</name>
    <name type="synonym">Buchnera hermonthica</name>
    <dbReference type="NCBI Taxonomy" id="68872"/>
    <lineage>
        <taxon>Eukaryota</taxon>
        <taxon>Viridiplantae</taxon>
        <taxon>Streptophyta</taxon>
        <taxon>Embryophyta</taxon>
        <taxon>Tracheophyta</taxon>
        <taxon>Spermatophyta</taxon>
        <taxon>Magnoliopsida</taxon>
        <taxon>eudicotyledons</taxon>
        <taxon>Gunneridae</taxon>
        <taxon>Pentapetalae</taxon>
        <taxon>asterids</taxon>
        <taxon>lamiids</taxon>
        <taxon>Lamiales</taxon>
        <taxon>Orobanchaceae</taxon>
        <taxon>Buchnereae</taxon>
        <taxon>Striga</taxon>
    </lineage>
</organism>
<reference evidence="4" key="1">
    <citation type="submission" date="2019-12" db="EMBL/GenBank/DDBJ databases">
        <authorList>
            <person name="Scholes J."/>
        </authorList>
    </citation>
    <scope>NUCLEOTIDE SEQUENCE</scope>
</reference>
<dbReference type="InterPro" id="IPR015421">
    <property type="entry name" value="PyrdxlP-dep_Trfase_major"/>
</dbReference>
<evidence type="ECO:0000313" key="5">
    <source>
        <dbReference type="Proteomes" id="UP001153555"/>
    </source>
</evidence>
<comment type="caution">
    <text evidence="4">The sequence shown here is derived from an EMBL/GenBank/DDBJ whole genome shotgun (WGS) entry which is preliminary data.</text>
</comment>
<dbReference type="InterPro" id="IPR004839">
    <property type="entry name" value="Aminotransferase_I/II_large"/>
</dbReference>
<evidence type="ECO:0000259" key="3">
    <source>
        <dbReference type="Pfam" id="PF00155"/>
    </source>
</evidence>
<dbReference type="GO" id="GO:0008483">
    <property type="term" value="F:transaminase activity"/>
    <property type="evidence" value="ECO:0007669"/>
    <property type="project" value="TreeGrafter"/>
</dbReference>
<dbReference type="PRINTS" id="PR00753">
    <property type="entry name" value="ACCSYNTHASE"/>
</dbReference>
<feature type="domain" description="Aminotransferase class I/classII large" evidence="3">
    <location>
        <begin position="55"/>
        <end position="356"/>
    </location>
</feature>
<dbReference type="PANTHER" id="PTHR43795">
    <property type="entry name" value="BIFUNCTIONAL ASPARTATE AMINOTRANSFERASE AND GLUTAMATE/ASPARTATE-PREPHENATE AMINOTRANSFERASE-RELATED"/>
    <property type="match status" value="1"/>
</dbReference>
<proteinExistence type="inferred from homology"/>
<dbReference type="InterPro" id="IPR015422">
    <property type="entry name" value="PyrdxlP-dep_Trfase_small"/>
</dbReference>
<dbReference type="Gene3D" id="3.40.640.10">
    <property type="entry name" value="Type I PLP-dependent aspartate aminotransferase-like (Major domain)"/>
    <property type="match status" value="1"/>
</dbReference>
<dbReference type="SUPFAM" id="SSF53383">
    <property type="entry name" value="PLP-dependent transferases"/>
    <property type="match status" value="1"/>
</dbReference>
<dbReference type="EMBL" id="CACSLK010027773">
    <property type="protein sequence ID" value="CAA0829203.1"/>
    <property type="molecule type" value="Genomic_DNA"/>
</dbReference>
<dbReference type="Pfam" id="PF00155">
    <property type="entry name" value="Aminotran_1_2"/>
    <property type="match status" value="1"/>
</dbReference>
<dbReference type="GO" id="GO:0030170">
    <property type="term" value="F:pyridoxal phosphate binding"/>
    <property type="evidence" value="ECO:0007669"/>
    <property type="project" value="InterPro"/>
</dbReference>
<evidence type="ECO:0000256" key="1">
    <source>
        <dbReference type="ARBA" id="ARBA00007441"/>
    </source>
</evidence>
<dbReference type="GO" id="GO:0016847">
    <property type="term" value="F:1-aminocyclopropane-1-carboxylate synthase activity"/>
    <property type="evidence" value="ECO:0007669"/>
    <property type="project" value="UniProtKB-ARBA"/>
</dbReference>
<dbReference type="Proteomes" id="UP001153555">
    <property type="component" value="Unassembled WGS sequence"/>
</dbReference>
<keyword evidence="2" id="KW-0663">Pyridoxal phosphate</keyword>
<dbReference type="Gene3D" id="3.90.1150.10">
    <property type="entry name" value="Aspartate Aminotransferase, domain 1"/>
    <property type="match status" value="1"/>
</dbReference>
<dbReference type="CDD" id="cd00609">
    <property type="entry name" value="AAT_like"/>
    <property type="match status" value="1"/>
</dbReference>
<sequence length="442" mass="48893">MGRMMTIEQEGRGQSVSLSRIAVSDTHGEDSPYFAGWKAYDEDPYDESLNPSGVIQMGLAENQVSFDLVEQYLEKHSDATNIGANSGFRENALFQDYHGLLSFRQAMASFMEQIRGGRANFDPERIVITAGATAANELLTFILADPGDAVLVPTPYYPGFDRDLRWRTGVNIIPVHCHSANNFAITPEALDSALKHARASNTNVRALLITNPSNPLGATLSRATLDLALDFVSCHDLHLVSDEIYSGSAFSPDEFVSVSQVLESRGYKDAERVHVVYSLSKDLGLPGFRVGTIYSYNDRVVQTARRMSSFTLISSQTQKLLASMLSDKEFTEKYVRINRERLRGRYEATVLLLHQTNMVSTPSLTGSQEARRRLPLAVASSLWLLVVFALAILDVKGVADAFAEIWRRSVEERRPSSVAEVERLQLGLSGGVGWLGNRFANC</sequence>
<dbReference type="InterPro" id="IPR004838">
    <property type="entry name" value="NHTrfase_class1_PyrdxlP-BS"/>
</dbReference>
<evidence type="ECO:0000313" key="4">
    <source>
        <dbReference type="EMBL" id="CAA0829203.1"/>
    </source>
</evidence>
<protein>
    <submittedName>
        <fullName evidence="4">1-aminocyclopropane-1-carboxylate synthase 7</fullName>
    </submittedName>
</protein>
<dbReference type="PROSITE" id="PS00105">
    <property type="entry name" value="AA_TRANSFER_CLASS_1"/>
    <property type="match status" value="1"/>
</dbReference>
<dbReference type="PANTHER" id="PTHR43795:SF39">
    <property type="entry name" value="AMINOTRANSFERASE CLASS I_CLASSII DOMAIN-CONTAINING PROTEIN"/>
    <property type="match status" value="1"/>
</dbReference>
<accession>A0A9N7NEW7</accession>
<name>A0A9N7NEW7_STRHE</name>
<comment type="similarity">
    <text evidence="1">Belongs to the class-I pyridoxal-phosphate-dependent aminotransferase family.</text>
</comment>
<dbReference type="OrthoDB" id="691673at2759"/>
<evidence type="ECO:0000256" key="2">
    <source>
        <dbReference type="ARBA" id="ARBA00022898"/>
    </source>
</evidence>
<keyword evidence="5" id="KW-1185">Reference proteome</keyword>